<keyword evidence="7" id="KW-1185">Reference proteome</keyword>
<evidence type="ECO:0000256" key="3">
    <source>
        <dbReference type="ARBA" id="ARBA00023237"/>
    </source>
</evidence>
<dbReference type="SUPFAM" id="SSF103088">
    <property type="entry name" value="OmpA-like"/>
    <property type="match status" value="1"/>
</dbReference>
<gene>
    <name evidence="6" type="ORF">DIT68_08950</name>
</gene>
<keyword evidence="2 4" id="KW-0472">Membrane</keyword>
<proteinExistence type="predicted"/>
<reference evidence="6 7" key="2">
    <citation type="submission" date="2018-05" db="EMBL/GenBank/DDBJ databases">
        <authorList>
            <person name="Lanie J.A."/>
            <person name="Ng W.-L."/>
            <person name="Kazmierczak K.M."/>
            <person name="Andrzejewski T.M."/>
            <person name="Davidsen T.M."/>
            <person name="Wayne K.J."/>
            <person name="Tettelin H."/>
            <person name="Glass J.I."/>
            <person name="Rusch D."/>
            <person name="Podicherti R."/>
            <person name="Tsui H.-C.T."/>
            <person name="Winkler M.E."/>
        </authorList>
    </citation>
    <scope>NUCLEOTIDE SEQUENCE [LARGE SCALE GENOMIC DNA]</scope>
    <source>
        <strain evidence="6 7">C305</strain>
    </source>
</reference>
<dbReference type="InterPro" id="IPR011659">
    <property type="entry name" value="WD40"/>
</dbReference>
<dbReference type="Gene3D" id="3.30.1330.60">
    <property type="entry name" value="OmpA-like domain"/>
    <property type="match status" value="1"/>
</dbReference>
<evidence type="ECO:0000313" key="6">
    <source>
        <dbReference type="EMBL" id="PWH85381.1"/>
    </source>
</evidence>
<dbReference type="PRINTS" id="PR01021">
    <property type="entry name" value="OMPADOMAIN"/>
</dbReference>
<dbReference type="InterPro" id="IPR011042">
    <property type="entry name" value="6-blade_b-propeller_TolB-like"/>
</dbReference>
<organism evidence="6 7">
    <name type="scientific">Brumimicrobium oceani</name>
    <dbReference type="NCBI Taxonomy" id="2100725"/>
    <lineage>
        <taxon>Bacteria</taxon>
        <taxon>Pseudomonadati</taxon>
        <taxon>Bacteroidota</taxon>
        <taxon>Flavobacteriia</taxon>
        <taxon>Flavobacteriales</taxon>
        <taxon>Crocinitomicaceae</taxon>
        <taxon>Brumimicrobium</taxon>
    </lineage>
</organism>
<dbReference type="InterPro" id="IPR036737">
    <property type="entry name" value="OmpA-like_sf"/>
</dbReference>
<dbReference type="Pfam" id="PF07676">
    <property type="entry name" value="PD40"/>
    <property type="match status" value="4"/>
</dbReference>
<protein>
    <recommendedName>
        <fullName evidence="5">OmpA-like domain-containing protein</fullName>
    </recommendedName>
</protein>
<dbReference type="SUPFAM" id="SSF48452">
    <property type="entry name" value="TPR-like"/>
    <property type="match status" value="1"/>
</dbReference>
<dbReference type="AlphaFoldDB" id="A0A2U2XCE8"/>
<reference evidence="6 7" key="1">
    <citation type="submission" date="2018-05" db="EMBL/GenBank/DDBJ databases">
        <title>Brumimicrobium oceani sp. nov., isolated from coastal sediment.</title>
        <authorList>
            <person name="Kou Y."/>
        </authorList>
    </citation>
    <scope>NUCLEOTIDE SEQUENCE [LARGE SCALE GENOMIC DNA]</scope>
    <source>
        <strain evidence="6 7">C305</strain>
    </source>
</reference>
<evidence type="ECO:0000256" key="4">
    <source>
        <dbReference type="PROSITE-ProRule" id="PRU00473"/>
    </source>
</evidence>
<dbReference type="InterPro" id="IPR050330">
    <property type="entry name" value="Bact_OuterMem_StrucFunc"/>
</dbReference>
<keyword evidence="3" id="KW-0998">Cell outer membrane</keyword>
<dbReference type="CDD" id="cd07185">
    <property type="entry name" value="OmpA_C-like"/>
    <property type="match status" value="1"/>
</dbReference>
<dbReference type="PANTHER" id="PTHR30329">
    <property type="entry name" value="STATOR ELEMENT OF FLAGELLAR MOTOR COMPLEX"/>
    <property type="match status" value="1"/>
</dbReference>
<dbReference type="PANTHER" id="PTHR30329:SF21">
    <property type="entry name" value="LIPOPROTEIN YIAD-RELATED"/>
    <property type="match status" value="1"/>
</dbReference>
<dbReference type="EMBL" id="QFRJ01000006">
    <property type="protein sequence ID" value="PWH85381.1"/>
    <property type="molecule type" value="Genomic_DNA"/>
</dbReference>
<evidence type="ECO:0000256" key="2">
    <source>
        <dbReference type="ARBA" id="ARBA00023136"/>
    </source>
</evidence>
<dbReference type="Pfam" id="PF00691">
    <property type="entry name" value="OmpA"/>
    <property type="match status" value="1"/>
</dbReference>
<dbReference type="SUPFAM" id="SSF82171">
    <property type="entry name" value="DPP6 N-terminal domain-like"/>
    <property type="match status" value="1"/>
</dbReference>
<evidence type="ECO:0000256" key="1">
    <source>
        <dbReference type="ARBA" id="ARBA00004442"/>
    </source>
</evidence>
<dbReference type="GO" id="GO:0009279">
    <property type="term" value="C:cell outer membrane"/>
    <property type="evidence" value="ECO:0007669"/>
    <property type="project" value="UniProtKB-SubCell"/>
</dbReference>
<evidence type="ECO:0000313" key="7">
    <source>
        <dbReference type="Proteomes" id="UP000245370"/>
    </source>
</evidence>
<comment type="caution">
    <text evidence="6">The sequence shown here is derived from an EMBL/GenBank/DDBJ whole genome shotgun (WGS) entry which is preliminary data.</text>
</comment>
<accession>A0A2U2XCE8</accession>
<dbReference type="PROSITE" id="PS51123">
    <property type="entry name" value="OMPA_2"/>
    <property type="match status" value="1"/>
</dbReference>
<comment type="subcellular location">
    <subcellularLocation>
        <location evidence="1">Cell outer membrane</location>
    </subcellularLocation>
</comment>
<dbReference type="Gene3D" id="2.120.10.30">
    <property type="entry name" value="TolB, C-terminal domain"/>
    <property type="match status" value="1"/>
</dbReference>
<evidence type="ECO:0000259" key="5">
    <source>
        <dbReference type="PROSITE" id="PS51123"/>
    </source>
</evidence>
<dbReference type="InterPro" id="IPR006665">
    <property type="entry name" value="OmpA-like"/>
</dbReference>
<name>A0A2U2XCE8_9FLAO</name>
<dbReference type="Proteomes" id="UP000245370">
    <property type="component" value="Unassembled WGS sequence"/>
</dbReference>
<dbReference type="Gene3D" id="1.25.40.10">
    <property type="entry name" value="Tetratricopeptide repeat domain"/>
    <property type="match status" value="1"/>
</dbReference>
<dbReference type="InterPro" id="IPR011990">
    <property type="entry name" value="TPR-like_helical_dom_sf"/>
</dbReference>
<dbReference type="InterPro" id="IPR006664">
    <property type="entry name" value="OMP_bac"/>
</dbReference>
<sequence>MAFFYNYKMNKLYPLFTFLFLLPSVIFSQVEDESCLEPGKKVTKLIDKAKKEAPPEASSLFREAISEEPDNAMAYYEFAIYAYENALKIYESDPDPKRGDSYMKVAEKLFAQTIERCSDYHSNCYYYLGIINYTFDNQKKAMSYFQQFQNFDSKEMDRYSNDHEKRLKDVAEVLGKFEEEQSFYEKEVPFAPNKVKNVSTGQDEYFPMISPDNELIFYTRRVDRTAKGDIISTIKEEFTWSKRRNKNTDFDGGKPLNVPFNDGYFDSYGAATLSVDNKEMIICACRDENVRGQNYRNCDLYSTFYERTGEGGNDYVWSELKNLGTGINTNDGWEGQPTMSADGNTLYFATIRPNTQNDDIYFSKRLADGSWGPAQPFTEVNTPGKDKSPFFHQDSETFYFVSSVSDQRKGLGGTDIFYMRKEENGSWSKPKNIGFPINTEDDEIGLFVSIDGQDAYFSSRQKGVWDIYSFELYEEARPKAVVIVKGELNTEDNSPVEDVEIEIAYSNSDKVEKIKVNGNDGKYAAVVKAEDQEDVMINVKKQGHAFDSQIITKEELAKGETIRSKNMEVREIKVGEPYTINDILYNTASDELSDRAQFILKQFARFLKENKEFTILIQGHTDNEGIADKNLKLSERRALGVKNFLIQNGIDKARLSAKGYGQSQPKVPNTSEANKRMNRRTDFVIEKM</sequence>
<feature type="domain" description="OmpA-like" evidence="5">
    <location>
        <begin position="574"/>
        <end position="688"/>
    </location>
</feature>